<name>A0A4R1NIX4_9GAMM</name>
<dbReference type="GO" id="GO:0005737">
    <property type="term" value="C:cytoplasm"/>
    <property type="evidence" value="ECO:0007669"/>
    <property type="project" value="UniProtKB-SubCell"/>
</dbReference>
<comment type="caution">
    <text evidence="4">The sequence shown here is derived from an EMBL/GenBank/DDBJ whole genome shotgun (WGS) entry which is preliminary data.</text>
</comment>
<dbReference type="PANTHER" id="PTHR33620">
    <property type="entry name" value="UREASE ACCESSORY PROTEIN F"/>
    <property type="match status" value="1"/>
</dbReference>
<comment type="similarity">
    <text evidence="3">Belongs to the UreF family.</text>
</comment>
<proteinExistence type="inferred from homology"/>
<dbReference type="InterPro" id="IPR038277">
    <property type="entry name" value="UreF_sf"/>
</dbReference>
<evidence type="ECO:0000313" key="5">
    <source>
        <dbReference type="Proteomes" id="UP000294555"/>
    </source>
</evidence>
<sequence>MNRRPARTKARRTAIIITDMPDLALLRLLQLISPSLPVGGFTYSQGLEYAVEAGWVASDTDFVRWQQRIIEDTLGGVDWPVLVRLYRACEKDDSHGFACWSDFLLANRETGELRNEEKQRGQALARLIAEWPDLPFTPPWQPAVRQCQLAGFAWLGWQWGVPARALALGYGYSWLESSVMAGLKLVPFGQQKAQSLLRVLSATLPEVFAKAMTLEDGELGGSFPLQAIASSCHETQYSRLFRS</sequence>
<dbReference type="Gene3D" id="1.10.4190.10">
    <property type="entry name" value="Urease accessory protein UreF"/>
    <property type="match status" value="1"/>
</dbReference>
<evidence type="ECO:0000256" key="3">
    <source>
        <dbReference type="HAMAP-Rule" id="MF_01385"/>
    </source>
</evidence>
<dbReference type="InterPro" id="IPR002639">
    <property type="entry name" value="UreF"/>
</dbReference>
<keyword evidence="2 3" id="KW-0143">Chaperone</keyword>
<evidence type="ECO:0000256" key="1">
    <source>
        <dbReference type="ARBA" id="ARBA00022988"/>
    </source>
</evidence>
<dbReference type="PIRSF" id="PIRSF009467">
    <property type="entry name" value="Ureas_acces_UreF"/>
    <property type="match status" value="1"/>
</dbReference>
<organism evidence="4 5">
    <name type="scientific">Sodalis ligni</name>
    <dbReference type="NCBI Taxonomy" id="2697027"/>
    <lineage>
        <taxon>Bacteria</taxon>
        <taxon>Pseudomonadati</taxon>
        <taxon>Pseudomonadota</taxon>
        <taxon>Gammaproteobacteria</taxon>
        <taxon>Enterobacterales</taxon>
        <taxon>Bruguierivoracaceae</taxon>
        <taxon>Sodalis</taxon>
    </lineage>
</organism>
<keyword evidence="5" id="KW-1185">Reference proteome</keyword>
<comment type="subunit">
    <text evidence="3">UreD, UreF and UreG form a complex that acts as a GTP-hydrolysis-dependent molecular chaperone, activating the urease apoprotein by helping to assemble the nickel containing metallocenter of UreC. The UreE protein probably delivers the nickel.</text>
</comment>
<dbReference type="HAMAP" id="MF_01385">
    <property type="entry name" value="UreF"/>
    <property type="match status" value="1"/>
</dbReference>
<comment type="subcellular location">
    <subcellularLocation>
        <location evidence="3">Cytoplasm</location>
    </subcellularLocation>
</comment>
<gene>
    <name evidence="3" type="primary">ureF</name>
    <name evidence="4" type="ORF">EZJ58_5352</name>
</gene>
<evidence type="ECO:0000256" key="2">
    <source>
        <dbReference type="ARBA" id="ARBA00023186"/>
    </source>
</evidence>
<dbReference type="GO" id="GO:0016151">
    <property type="term" value="F:nickel cation binding"/>
    <property type="evidence" value="ECO:0007669"/>
    <property type="project" value="UniProtKB-UniRule"/>
</dbReference>
<reference evidence="4 5" key="1">
    <citation type="submission" date="2019-02" db="EMBL/GenBank/DDBJ databases">
        <title>Investigation of anaerobic lignin degradation for improved lignocellulosic biofuels.</title>
        <authorList>
            <person name="Deangelis K."/>
        </authorList>
    </citation>
    <scope>NUCLEOTIDE SEQUENCE [LARGE SCALE GENOMIC DNA]</scope>
    <source>
        <strain evidence="4 5">159R</strain>
    </source>
</reference>
<keyword evidence="1 3" id="KW-0996">Nickel insertion</keyword>
<dbReference type="Proteomes" id="UP000294555">
    <property type="component" value="Unassembled WGS sequence"/>
</dbReference>
<dbReference type="Pfam" id="PF01730">
    <property type="entry name" value="UreF"/>
    <property type="match status" value="1"/>
</dbReference>
<dbReference type="EMBL" id="SJOI01000001">
    <property type="protein sequence ID" value="TCL07049.1"/>
    <property type="molecule type" value="Genomic_DNA"/>
</dbReference>
<accession>A0A4R1NIX4</accession>
<protein>
    <recommendedName>
        <fullName evidence="3">Urease accessory protein UreF</fullName>
    </recommendedName>
</protein>
<keyword evidence="3" id="KW-0963">Cytoplasm</keyword>
<dbReference type="PANTHER" id="PTHR33620:SF1">
    <property type="entry name" value="UREASE ACCESSORY PROTEIN F"/>
    <property type="match status" value="1"/>
</dbReference>
<dbReference type="AlphaFoldDB" id="A0A4R1NIX4"/>
<evidence type="ECO:0000313" key="4">
    <source>
        <dbReference type="EMBL" id="TCL07049.1"/>
    </source>
</evidence>
<comment type="function">
    <text evidence="3">Required for maturation of urease via the functional incorporation of the urease nickel metallocenter.</text>
</comment>